<feature type="transmembrane region" description="Helical" evidence="1">
    <location>
        <begin position="127"/>
        <end position="149"/>
    </location>
</feature>
<feature type="transmembrane region" description="Helical" evidence="1">
    <location>
        <begin position="212"/>
        <end position="239"/>
    </location>
</feature>
<feature type="transmembrane region" description="Helical" evidence="1">
    <location>
        <begin position="47"/>
        <end position="64"/>
    </location>
</feature>
<dbReference type="EMBL" id="DXCK01000041">
    <property type="protein sequence ID" value="HIZ01128.1"/>
    <property type="molecule type" value="Genomic_DNA"/>
</dbReference>
<evidence type="ECO:0000313" key="3">
    <source>
        <dbReference type="Proteomes" id="UP000824023"/>
    </source>
</evidence>
<protein>
    <recommendedName>
        <fullName evidence="4">Transmembrane protein</fullName>
    </recommendedName>
</protein>
<organism evidence="2 3">
    <name type="scientific">Candidatus Bacteroides merdipullorum</name>
    <dbReference type="NCBI Taxonomy" id="2838474"/>
    <lineage>
        <taxon>Bacteria</taxon>
        <taxon>Pseudomonadati</taxon>
        <taxon>Bacteroidota</taxon>
        <taxon>Bacteroidia</taxon>
        <taxon>Bacteroidales</taxon>
        <taxon>Bacteroidaceae</taxon>
        <taxon>Bacteroides</taxon>
    </lineage>
</organism>
<dbReference type="Proteomes" id="UP000824023">
    <property type="component" value="Unassembled WGS sequence"/>
</dbReference>
<dbReference type="Pfam" id="PF19540">
    <property type="entry name" value="DUF6064"/>
    <property type="match status" value="1"/>
</dbReference>
<name>A0A9D2A3D0_9BACE</name>
<reference evidence="2" key="2">
    <citation type="submission" date="2021-04" db="EMBL/GenBank/DDBJ databases">
        <authorList>
            <person name="Gilroy R."/>
        </authorList>
    </citation>
    <scope>NUCLEOTIDE SEQUENCE</scope>
    <source>
        <strain evidence="2">ChiHjej12B11-24981</strain>
    </source>
</reference>
<reference evidence="2" key="1">
    <citation type="journal article" date="2021" name="PeerJ">
        <title>Extensive microbial diversity within the chicken gut microbiome revealed by metagenomics and culture.</title>
        <authorList>
            <person name="Gilroy R."/>
            <person name="Ravi A."/>
            <person name="Getino M."/>
            <person name="Pursley I."/>
            <person name="Horton D.L."/>
            <person name="Alikhan N.F."/>
            <person name="Baker D."/>
            <person name="Gharbi K."/>
            <person name="Hall N."/>
            <person name="Watson M."/>
            <person name="Adriaenssens E.M."/>
            <person name="Foster-Nyarko E."/>
            <person name="Jarju S."/>
            <person name="Secka A."/>
            <person name="Antonio M."/>
            <person name="Oren A."/>
            <person name="Chaudhuri R.R."/>
            <person name="La Ragione R."/>
            <person name="Hildebrand F."/>
            <person name="Pallen M.J."/>
        </authorList>
    </citation>
    <scope>NUCLEOTIDE SEQUENCE</scope>
    <source>
        <strain evidence="2">ChiHjej12B11-24981</strain>
    </source>
</reference>
<proteinExistence type="predicted"/>
<evidence type="ECO:0000256" key="1">
    <source>
        <dbReference type="SAM" id="Phobius"/>
    </source>
</evidence>
<keyword evidence="1" id="KW-0472">Membrane</keyword>
<evidence type="ECO:0008006" key="4">
    <source>
        <dbReference type="Google" id="ProtNLM"/>
    </source>
</evidence>
<gene>
    <name evidence="2" type="ORF">H9819_02605</name>
</gene>
<keyword evidence="1" id="KW-0812">Transmembrane</keyword>
<comment type="caution">
    <text evidence="2">The sequence shown here is derived from an EMBL/GenBank/DDBJ whole genome shotgun (WGS) entry which is preliminary data.</text>
</comment>
<keyword evidence="1" id="KW-1133">Transmembrane helix</keyword>
<feature type="transmembrane region" description="Helical" evidence="1">
    <location>
        <begin position="156"/>
        <end position="176"/>
    </location>
</feature>
<accession>A0A9D2A3D0</accession>
<feature type="transmembrane region" description="Helical" evidence="1">
    <location>
        <begin position="182"/>
        <end position="200"/>
    </location>
</feature>
<feature type="transmembrane region" description="Helical" evidence="1">
    <location>
        <begin position="16"/>
        <end position="35"/>
    </location>
</feature>
<evidence type="ECO:0000313" key="2">
    <source>
        <dbReference type="EMBL" id="HIZ01128.1"/>
    </source>
</evidence>
<dbReference type="AlphaFoldDB" id="A0A9D2A3D0"/>
<sequence length="241" mass="27733">MEIFWDTIARYNESTWMMQLAITVVGIALTTLLYMRPAKAVKCAMKAYMVFLNGWIAGVYYMVYGGMRSYHYILAIFWGILALIWLWDLVTGYTTFERNLKHRYLVALLYAMPFLYPLLSWARGMEFPMMTTTVMPCSVAVFTIGLLLGFSRKVNLLIILFLCHWALISFSKIYVYQIPEDTLLAASTVPAIYLFFKNYFDQNLHKETKPSARFMNGFLIVICAVIGVALSITLLHGLLNQ</sequence>
<feature type="transmembrane region" description="Helical" evidence="1">
    <location>
        <begin position="102"/>
        <end position="121"/>
    </location>
</feature>
<feature type="transmembrane region" description="Helical" evidence="1">
    <location>
        <begin position="70"/>
        <end position="90"/>
    </location>
</feature>
<dbReference type="InterPro" id="IPR045708">
    <property type="entry name" value="DUF6064"/>
</dbReference>